<feature type="domain" description="HAMP" evidence="8">
    <location>
        <begin position="228"/>
        <end position="280"/>
    </location>
</feature>
<protein>
    <submittedName>
        <fullName evidence="9">Chemotaxis protein</fullName>
    </submittedName>
</protein>
<keyword evidence="5" id="KW-0175">Coiled coil</keyword>
<evidence type="ECO:0000259" key="8">
    <source>
        <dbReference type="PROSITE" id="PS50885"/>
    </source>
</evidence>
<dbReference type="CDD" id="cd11386">
    <property type="entry name" value="MCP_signal"/>
    <property type="match status" value="1"/>
</dbReference>
<dbReference type="GO" id="GO:0007165">
    <property type="term" value="P:signal transduction"/>
    <property type="evidence" value="ECO:0007669"/>
    <property type="project" value="UniProtKB-KW"/>
</dbReference>
<dbReference type="AlphaFoldDB" id="A0A194AEV7"/>
<dbReference type="GO" id="GO:0006935">
    <property type="term" value="P:chemotaxis"/>
    <property type="evidence" value="ECO:0007669"/>
    <property type="project" value="UniProtKB-ARBA"/>
</dbReference>
<keyword evidence="6" id="KW-0472">Membrane</keyword>
<dbReference type="Gene3D" id="1.10.287.950">
    <property type="entry name" value="Methyl-accepting chemotaxis protein"/>
    <property type="match status" value="1"/>
</dbReference>
<keyword evidence="2 4" id="KW-0807">Transducer</keyword>
<feature type="transmembrane region" description="Helical" evidence="6">
    <location>
        <begin position="200"/>
        <end position="226"/>
    </location>
</feature>
<dbReference type="PROSITE" id="PS50111">
    <property type="entry name" value="CHEMOTAXIS_TRANSDUC_2"/>
    <property type="match status" value="1"/>
</dbReference>
<evidence type="ECO:0000256" key="3">
    <source>
        <dbReference type="ARBA" id="ARBA00029447"/>
    </source>
</evidence>
<name>A0A194AEV7_9BACT</name>
<comment type="subcellular location">
    <subcellularLocation>
        <location evidence="1">Membrane</location>
    </subcellularLocation>
</comment>
<keyword evidence="6" id="KW-1133">Transmembrane helix</keyword>
<evidence type="ECO:0000313" key="10">
    <source>
        <dbReference type="Proteomes" id="UP000095200"/>
    </source>
</evidence>
<keyword evidence="6" id="KW-0812">Transmembrane</keyword>
<dbReference type="Pfam" id="PF00015">
    <property type="entry name" value="MCPsignal"/>
    <property type="match status" value="1"/>
</dbReference>
<gene>
    <name evidence="9" type="ORF">DPF_0326</name>
</gene>
<comment type="similarity">
    <text evidence="3">Belongs to the methyl-accepting chemotaxis (MCP) protein family.</text>
</comment>
<organism evidence="9 10">
    <name type="scientific">Desulfoplanes formicivorans</name>
    <dbReference type="NCBI Taxonomy" id="1592317"/>
    <lineage>
        <taxon>Bacteria</taxon>
        <taxon>Pseudomonadati</taxon>
        <taxon>Thermodesulfobacteriota</taxon>
        <taxon>Desulfovibrionia</taxon>
        <taxon>Desulfovibrionales</taxon>
        <taxon>Desulfoplanaceae</taxon>
        <taxon>Desulfoplanes</taxon>
    </lineage>
</organism>
<dbReference type="InterPro" id="IPR004089">
    <property type="entry name" value="MCPsignal_dom"/>
</dbReference>
<reference evidence="10" key="1">
    <citation type="submission" date="2016-06" db="EMBL/GenBank/DDBJ databases">
        <title>Draft genome sequence of Desulfoplanes formicivorans strain Pf12B.</title>
        <authorList>
            <person name="Watanabe M."/>
            <person name="Kojima H."/>
            <person name="Fukui M."/>
        </authorList>
    </citation>
    <scope>NUCLEOTIDE SEQUENCE [LARGE SCALE GENOMIC DNA]</scope>
    <source>
        <strain evidence="10">Pf12B</strain>
    </source>
</reference>
<dbReference type="PANTHER" id="PTHR32089:SF112">
    <property type="entry name" value="LYSOZYME-LIKE PROTEIN-RELATED"/>
    <property type="match status" value="1"/>
</dbReference>
<feature type="domain" description="Methyl-accepting transducer" evidence="7">
    <location>
        <begin position="327"/>
        <end position="563"/>
    </location>
</feature>
<dbReference type="Proteomes" id="UP000095200">
    <property type="component" value="Unassembled WGS sequence"/>
</dbReference>
<dbReference type="InterPro" id="IPR021796">
    <property type="entry name" value="Tll0287-like_dom"/>
</dbReference>
<dbReference type="SMART" id="SM00304">
    <property type="entry name" value="HAMP"/>
    <property type="match status" value="1"/>
</dbReference>
<keyword evidence="10" id="KW-1185">Reference proteome</keyword>
<feature type="transmembrane region" description="Helical" evidence="6">
    <location>
        <begin position="6"/>
        <end position="26"/>
    </location>
</feature>
<accession>A0A194AEV7</accession>
<evidence type="ECO:0000256" key="1">
    <source>
        <dbReference type="ARBA" id="ARBA00004370"/>
    </source>
</evidence>
<evidence type="ECO:0000259" key="7">
    <source>
        <dbReference type="PROSITE" id="PS50111"/>
    </source>
</evidence>
<dbReference type="PROSITE" id="PS50885">
    <property type="entry name" value="HAMP"/>
    <property type="match status" value="1"/>
</dbReference>
<feature type="coiled-coil region" evidence="5">
    <location>
        <begin position="272"/>
        <end position="316"/>
    </location>
</feature>
<dbReference type="PANTHER" id="PTHR32089">
    <property type="entry name" value="METHYL-ACCEPTING CHEMOTAXIS PROTEIN MCPB"/>
    <property type="match status" value="1"/>
</dbReference>
<dbReference type="EMBL" id="BDFE01000006">
    <property type="protein sequence ID" value="GAU07631.1"/>
    <property type="molecule type" value="Genomic_DNA"/>
</dbReference>
<sequence length="601" mass="64528">MVKNLSIRWKIIVLVVLGMFAMAIIMGGLRVSDIKKGAVEGMVRKSQAIVLMAEAGRNQMAHKLQEGVIRPLDEIPTDKLLEAVPVVTAMQMAAENAAKAGYRFKAPKISPRNPANKPTAFERTVLEELKSGKIKEKIVVEDDRVRYFKPVQLTQDCLFCHGDPKGGKDPLGGTKEGWKAGEIHGAFEIITSLEQTNKEVFNAAIGVGLWSLLLFVVVIGIIYLFMNQALFTPLARIKEYALAVAGGDLQARPDGAFHAELADVEHSISTMVGNLKGKMLEAEEKSQEAEAQKQRAQEALEEAKVQEAKVVQLLDKMTHVATEAADISEQLASASGELAAQVDEVSSGAEVQDQRSTETATAMEEMNAAVLEVARNSGSAANSADNTREKAAIGADIVQRSVQANDRVMAQARSLKNKMSTLGEEARDIGRILDVISDIADQTNLLALNAAIEAARAGEAGRGFAVVADEVRKLAEKTMQATKEVGGAINEIQTGASENIQVVDGAVAAVQEANTLAKESGDALKRIVQMAVETSDEVRSIATAAEEQSTVSEEINRAVEEISRITAETSSGMQQAAQAVNELAQLAEKLRSLINMMTESK</sequence>
<proteinExistence type="inferred from homology"/>
<dbReference type="SMART" id="SM00283">
    <property type="entry name" value="MA"/>
    <property type="match status" value="1"/>
</dbReference>
<evidence type="ECO:0000256" key="4">
    <source>
        <dbReference type="PROSITE-ProRule" id="PRU00284"/>
    </source>
</evidence>
<dbReference type="SUPFAM" id="SSF58104">
    <property type="entry name" value="Methyl-accepting chemotaxis protein (MCP) signaling domain"/>
    <property type="match status" value="1"/>
</dbReference>
<evidence type="ECO:0000256" key="5">
    <source>
        <dbReference type="SAM" id="Coils"/>
    </source>
</evidence>
<dbReference type="GO" id="GO:0016020">
    <property type="term" value="C:membrane"/>
    <property type="evidence" value="ECO:0007669"/>
    <property type="project" value="UniProtKB-SubCell"/>
</dbReference>
<dbReference type="STRING" id="1592317.DPF_0326"/>
<comment type="caution">
    <text evidence="9">The sequence shown here is derived from an EMBL/GenBank/DDBJ whole genome shotgun (WGS) entry which is preliminary data.</text>
</comment>
<dbReference type="InterPro" id="IPR003660">
    <property type="entry name" value="HAMP_dom"/>
</dbReference>
<dbReference type="Pfam" id="PF11845">
    <property type="entry name" value="Tll0287-like"/>
    <property type="match status" value="1"/>
</dbReference>
<evidence type="ECO:0000256" key="6">
    <source>
        <dbReference type="SAM" id="Phobius"/>
    </source>
</evidence>
<dbReference type="FunFam" id="1.10.287.950:FF:000001">
    <property type="entry name" value="Methyl-accepting chemotaxis sensory transducer"/>
    <property type="match status" value="1"/>
</dbReference>
<evidence type="ECO:0000313" key="9">
    <source>
        <dbReference type="EMBL" id="GAU07631.1"/>
    </source>
</evidence>
<dbReference type="Gene3D" id="6.10.340.10">
    <property type="match status" value="1"/>
</dbReference>
<evidence type="ECO:0000256" key="2">
    <source>
        <dbReference type="ARBA" id="ARBA00023224"/>
    </source>
</evidence>